<dbReference type="EMBL" id="PP179332">
    <property type="protein sequence ID" value="XAI71144.1"/>
    <property type="molecule type" value="Genomic_DNA"/>
</dbReference>
<sequence length="58" mass="6976">MAYLNHDKLTRREAVLMARTQHRRLMKRILDKDQSATADLNRYNRNYWLKIAAFLKGV</sequence>
<proteinExistence type="predicted"/>
<organism evidence="1">
    <name type="scientific">Pseudomonas phage Cygsa01</name>
    <dbReference type="NCBI Taxonomy" id="3138529"/>
    <lineage>
        <taxon>Viruses</taxon>
    </lineage>
</organism>
<accession>A0AAU6W4V1</accession>
<reference evidence="1" key="1">
    <citation type="journal article" date="2024" name="J. Gen. Virol.">
        <title>Novel phages of Pseudomonas syringae unveil numerous potential auxiliary metabolic genes.</title>
        <authorList>
            <person name="Feltin C."/>
            <person name="Garneau J.R."/>
            <person name="Morris C.E."/>
            <person name="Berard A."/>
            <person name="Torres-Barcelo C."/>
        </authorList>
    </citation>
    <scope>NUCLEOTIDE SEQUENCE</scope>
</reference>
<evidence type="ECO:0000313" key="1">
    <source>
        <dbReference type="EMBL" id="XAI71144.1"/>
    </source>
</evidence>
<name>A0AAU6W4V1_9VIRU</name>
<protein>
    <submittedName>
        <fullName evidence="1">Uncharacterized protein</fullName>
    </submittedName>
</protein>
<gene>
    <name evidence="1" type="ORF">Cygsa01_00098</name>
</gene>